<protein>
    <submittedName>
        <fullName evidence="1">Uncharacterized protein</fullName>
    </submittedName>
</protein>
<dbReference type="PATRIC" id="fig|106634.4.peg.579"/>
<dbReference type="KEGG" id="tvr:TVD_02860"/>
<dbReference type="OrthoDB" id="5787017at2"/>
<dbReference type="AlphaFoldDB" id="A0A0G3FZK7"/>
<gene>
    <name evidence="1" type="ORF">TVD_02860</name>
</gene>
<keyword evidence="2" id="KW-1185">Reference proteome</keyword>
<evidence type="ECO:0000313" key="2">
    <source>
        <dbReference type="Proteomes" id="UP000064201"/>
    </source>
</evidence>
<organism evidence="1 2">
    <name type="scientific">Thioalkalivibrio versutus</name>
    <dbReference type="NCBI Taxonomy" id="106634"/>
    <lineage>
        <taxon>Bacteria</taxon>
        <taxon>Pseudomonadati</taxon>
        <taxon>Pseudomonadota</taxon>
        <taxon>Gammaproteobacteria</taxon>
        <taxon>Chromatiales</taxon>
        <taxon>Ectothiorhodospiraceae</taxon>
        <taxon>Thioalkalivibrio</taxon>
    </lineage>
</organism>
<dbReference type="RefSeq" id="WP_019563683.1">
    <property type="nucleotide sequence ID" value="NZ_CP011367.1"/>
</dbReference>
<reference evidence="1 2" key="1">
    <citation type="submission" date="2015-04" db="EMBL/GenBank/DDBJ databases">
        <title>Complete Sequence for the Genome of the Thioalkalivibrio versutus D301.</title>
        <authorList>
            <person name="Mu T."/>
            <person name="Zhou J."/>
            <person name="Xu X."/>
        </authorList>
    </citation>
    <scope>NUCLEOTIDE SEQUENCE [LARGE SCALE GENOMIC DNA]</scope>
    <source>
        <strain evidence="1 2">D301</strain>
    </source>
</reference>
<sequence>MGALLGLMAGAALAIRLDQGHVIEVAGRTLEHGGWAVVARPKDPEQTHQVVASLRSGSERIVRSL</sequence>
<proteinExistence type="predicted"/>
<accession>A0A0G3FZK7</accession>
<dbReference type="EMBL" id="CP011367">
    <property type="protein sequence ID" value="AKJ94378.1"/>
    <property type="molecule type" value="Genomic_DNA"/>
</dbReference>
<dbReference type="Proteomes" id="UP000064201">
    <property type="component" value="Chromosome"/>
</dbReference>
<evidence type="ECO:0000313" key="1">
    <source>
        <dbReference type="EMBL" id="AKJ94378.1"/>
    </source>
</evidence>
<name>A0A0G3FZK7_9GAMM</name>